<feature type="transmembrane region" description="Helical" evidence="21">
    <location>
        <begin position="408"/>
        <end position="432"/>
    </location>
</feature>
<dbReference type="RefSeq" id="XP_026219699.1">
    <property type="nucleotide sequence ID" value="XM_026363914.1"/>
</dbReference>
<feature type="chain" id="PRO_5018575673" description="bis(5'-adenosyl)-triphosphatase" evidence="22">
    <location>
        <begin position="18"/>
        <end position="457"/>
    </location>
</feature>
<evidence type="ECO:0000256" key="15">
    <source>
        <dbReference type="ARBA" id="ARBA00023157"/>
    </source>
</evidence>
<evidence type="ECO:0000256" key="22">
    <source>
        <dbReference type="SAM" id="SignalP"/>
    </source>
</evidence>
<keyword evidence="10" id="KW-0378">Hydrolase</keyword>
<evidence type="ECO:0000256" key="4">
    <source>
        <dbReference type="ARBA" id="ARBA00012377"/>
    </source>
</evidence>
<evidence type="ECO:0000256" key="19">
    <source>
        <dbReference type="ARBA" id="ARBA00031824"/>
    </source>
</evidence>
<evidence type="ECO:0000256" key="5">
    <source>
        <dbReference type="ARBA" id="ARBA00022475"/>
    </source>
</evidence>
<dbReference type="GO" id="GO:0005886">
    <property type="term" value="C:plasma membrane"/>
    <property type="evidence" value="ECO:0007669"/>
    <property type="project" value="UniProtKB-SubCell"/>
</dbReference>
<evidence type="ECO:0000256" key="14">
    <source>
        <dbReference type="ARBA" id="ARBA00023136"/>
    </source>
</evidence>
<keyword evidence="11" id="KW-0862">Zinc</keyword>
<gene>
    <name evidence="23" type="primary">ENPP4</name>
</gene>
<keyword evidence="13" id="KW-0094">Blood coagulation</keyword>
<dbReference type="Pfam" id="PF01663">
    <property type="entry name" value="Phosphodiest"/>
    <property type="match status" value="1"/>
</dbReference>
<evidence type="ECO:0000313" key="23">
    <source>
        <dbReference type="Ensembl" id="ENSATEP00000000777.1"/>
    </source>
</evidence>
<protein>
    <recommendedName>
        <fullName evidence="4">bis(5'-adenosyl)-triphosphatase</fullName>
        <ecNumber evidence="4">3.6.1.29</ecNumber>
    </recommendedName>
    <alternativeName>
        <fullName evidence="19">AP3A hydrolase</fullName>
    </alternativeName>
    <alternativeName>
        <fullName evidence="18">Ectonucleotide pyrophosphatase/phosphodiesterase family member 4</fullName>
    </alternativeName>
</protein>
<evidence type="ECO:0000256" key="17">
    <source>
        <dbReference type="ARBA" id="ARBA00025036"/>
    </source>
</evidence>
<dbReference type="STRING" id="64144.ENSATEP00000000777"/>
<sequence length="457" mass="51640">MLLKIVLGFLCGLRALAKENTTAQQSAPPLLLVSFDGFRADYLQRFPMPNLKLLYSQGVLVEQLTNVFITKTFPNHYSLVTGLYAESHGILASSMYDPISKKHFHTYNDTDPMWWSQAQPLWITALDLGYKTAAMMWPGSDVTIRNKTATHFFPYDSKVTFQQRLGNVTKWMVGNEKEPGVKFAALYWEEPDHTGHKFGPDNTTAMGKALKEVDDNIGLLISELKRTGLWGHVNVLITSDHGMAQCSAERLIRLDDCLHPDNYTLVDLTPVAALIPNKDPDKVFELLSKCHNHMTAYLKKDIPDRLHYRNNERIQPIILIADEGWTIVQRGNKLPRLGDHGYDNSLPSMHPFLAAMGPSFRQGYRTSSLQSVDIYPLMCHLLSVRPQPNNGTLNHARCLLADETCWDVPLVIGLVVGVLLVLSTITVLFRLLSYRHSLGSRPFQRLQIDDDDDTLLE</sequence>
<keyword evidence="6 21" id="KW-0812">Transmembrane</keyword>
<keyword evidence="5" id="KW-1003">Cell membrane</keyword>
<dbReference type="OMA" id="LASNMYD"/>
<dbReference type="InterPro" id="IPR002591">
    <property type="entry name" value="Phosphodiest/P_Trfase"/>
</dbReference>
<comment type="cofactor">
    <cofactor evidence="1">
        <name>Zn(2+)</name>
        <dbReference type="ChEBI" id="CHEBI:29105"/>
    </cofactor>
</comment>
<evidence type="ECO:0000256" key="8">
    <source>
        <dbReference type="ARBA" id="ARBA00022723"/>
    </source>
</evidence>
<keyword evidence="7" id="KW-0356">Hemostasis</keyword>
<dbReference type="Ensembl" id="ENSATET00000000793.2">
    <property type="protein sequence ID" value="ENSATEP00000000777.1"/>
    <property type="gene ID" value="ENSATEG00000000585.2"/>
</dbReference>
<reference evidence="23" key="3">
    <citation type="submission" date="2025-09" db="UniProtKB">
        <authorList>
            <consortium name="Ensembl"/>
        </authorList>
    </citation>
    <scope>IDENTIFICATION</scope>
</reference>
<evidence type="ECO:0000256" key="16">
    <source>
        <dbReference type="ARBA" id="ARBA00023180"/>
    </source>
</evidence>
<evidence type="ECO:0000256" key="1">
    <source>
        <dbReference type="ARBA" id="ARBA00001947"/>
    </source>
</evidence>
<comment type="catalytic activity">
    <reaction evidence="20">
        <text>P(1),P(3)-bis(5'-adenosyl) triphosphate + H2O = AMP + ADP + 2 H(+)</text>
        <dbReference type="Rhea" id="RHEA:13893"/>
        <dbReference type="ChEBI" id="CHEBI:15377"/>
        <dbReference type="ChEBI" id="CHEBI:15378"/>
        <dbReference type="ChEBI" id="CHEBI:58529"/>
        <dbReference type="ChEBI" id="CHEBI:456215"/>
        <dbReference type="ChEBI" id="CHEBI:456216"/>
        <dbReference type="EC" id="3.6.1.29"/>
    </reaction>
</comment>
<keyword evidence="16" id="KW-0325">Glycoprotein</keyword>
<evidence type="ECO:0000313" key="24">
    <source>
        <dbReference type="Proteomes" id="UP000265040"/>
    </source>
</evidence>
<evidence type="ECO:0000256" key="11">
    <source>
        <dbReference type="ARBA" id="ARBA00022833"/>
    </source>
</evidence>
<keyword evidence="8" id="KW-0479">Metal-binding</keyword>
<dbReference type="GO" id="GO:0047710">
    <property type="term" value="F:bis(5'-adenosyl)-triphosphatase activity"/>
    <property type="evidence" value="ECO:0007669"/>
    <property type="project" value="UniProtKB-EC"/>
</dbReference>
<comment type="function">
    <text evidence="17">Hydrolyzes extracellular Ap3A into AMP and ADP, and Ap4A into AMP and ATP. Ap3A and Ap4A are diadenosine polyphosphates thought to induce proliferation of vascular smooth muscle cells. Acts as a procoagulant, mediating platelet aggregation at the site of nascent thrombus via release of ADP from Ap3A and activation of ADP receptors.</text>
</comment>
<dbReference type="CDD" id="cd16018">
    <property type="entry name" value="Enpp"/>
    <property type="match status" value="1"/>
</dbReference>
<dbReference type="GeneTree" id="ENSGT00940000158831"/>
<dbReference type="Gene3D" id="3.30.1360.180">
    <property type="match status" value="1"/>
</dbReference>
<keyword evidence="24" id="KW-1185">Reference proteome</keyword>
<evidence type="ECO:0000256" key="20">
    <source>
        <dbReference type="ARBA" id="ARBA00047780"/>
    </source>
</evidence>
<keyword evidence="14 21" id="KW-0472">Membrane</keyword>
<dbReference type="OrthoDB" id="415411at2759"/>
<dbReference type="EC" id="3.6.1.29" evidence="4"/>
<evidence type="ECO:0000256" key="9">
    <source>
        <dbReference type="ARBA" id="ARBA00022729"/>
    </source>
</evidence>
<reference evidence="23" key="1">
    <citation type="submission" date="2021-04" db="EMBL/GenBank/DDBJ databases">
        <authorList>
            <consortium name="Wellcome Sanger Institute Data Sharing"/>
        </authorList>
    </citation>
    <scope>NUCLEOTIDE SEQUENCE [LARGE SCALE GENOMIC DNA]</scope>
</reference>
<evidence type="ECO:0000256" key="21">
    <source>
        <dbReference type="SAM" id="Phobius"/>
    </source>
</evidence>
<dbReference type="GeneID" id="113164560"/>
<dbReference type="Proteomes" id="UP000265040">
    <property type="component" value="Chromosome 2"/>
</dbReference>
<evidence type="ECO:0000256" key="7">
    <source>
        <dbReference type="ARBA" id="ARBA00022696"/>
    </source>
</evidence>
<evidence type="ECO:0000256" key="2">
    <source>
        <dbReference type="ARBA" id="ARBA00004251"/>
    </source>
</evidence>
<keyword evidence="15" id="KW-1015">Disulfide bond</keyword>
<evidence type="ECO:0000256" key="3">
    <source>
        <dbReference type="ARBA" id="ARBA00010594"/>
    </source>
</evidence>
<keyword evidence="12 21" id="KW-1133">Transmembrane helix</keyword>
<dbReference type="Gene3D" id="3.40.720.10">
    <property type="entry name" value="Alkaline Phosphatase, subunit A"/>
    <property type="match status" value="1"/>
</dbReference>
<dbReference type="PANTHER" id="PTHR10151:SF79">
    <property type="entry name" value="BIS(5'-ADENOSYL)-TRIPHOSPHATASE ENPP4"/>
    <property type="match status" value="1"/>
</dbReference>
<dbReference type="FunCoup" id="A0A3Q1GY40">
    <property type="interactions" value="347"/>
</dbReference>
<reference evidence="23" key="2">
    <citation type="submission" date="2025-08" db="UniProtKB">
        <authorList>
            <consortium name="Ensembl"/>
        </authorList>
    </citation>
    <scope>IDENTIFICATION</scope>
</reference>
<accession>A0A3Q1GY40</accession>
<dbReference type="InParanoid" id="A0A3Q1GY40"/>
<evidence type="ECO:0000256" key="12">
    <source>
        <dbReference type="ARBA" id="ARBA00022989"/>
    </source>
</evidence>
<dbReference type="PANTHER" id="PTHR10151">
    <property type="entry name" value="ECTONUCLEOTIDE PYROPHOSPHATASE/PHOSPHODIESTERASE"/>
    <property type="match status" value="1"/>
</dbReference>
<dbReference type="GO" id="GO:0046872">
    <property type="term" value="F:metal ion binding"/>
    <property type="evidence" value="ECO:0007669"/>
    <property type="project" value="UniProtKB-KW"/>
</dbReference>
<dbReference type="GO" id="GO:0007596">
    <property type="term" value="P:blood coagulation"/>
    <property type="evidence" value="ECO:0007669"/>
    <property type="project" value="UniProtKB-KW"/>
</dbReference>
<name>A0A3Q1GY40_ANATE</name>
<dbReference type="InterPro" id="IPR017850">
    <property type="entry name" value="Alkaline_phosphatase_core_sf"/>
</dbReference>
<dbReference type="AlphaFoldDB" id="A0A3Q1GY40"/>
<evidence type="ECO:0000256" key="10">
    <source>
        <dbReference type="ARBA" id="ARBA00022801"/>
    </source>
</evidence>
<feature type="signal peptide" evidence="22">
    <location>
        <begin position="1"/>
        <end position="17"/>
    </location>
</feature>
<comment type="subcellular location">
    <subcellularLocation>
        <location evidence="2">Cell membrane</location>
        <topology evidence="2">Single-pass type I membrane protein</topology>
    </subcellularLocation>
</comment>
<evidence type="ECO:0000256" key="13">
    <source>
        <dbReference type="ARBA" id="ARBA00023084"/>
    </source>
</evidence>
<evidence type="ECO:0000256" key="6">
    <source>
        <dbReference type="ARBA" id="ARBA00022692"/>
    </source>
</evidence>
<organism evidence="23 24">
    <name type="scientific">Anabas testudineus</name>
    <name type="common">Climbing perch</name>
    <name type="synonym">Anthias testudineus</name>
    <dbReference type="NCBI Taxonomy" id="64144"/>
    <lineage>
        <taxon>Eukaryota</taxon>
        <taxon>Metazoa</taxon>
        <taxon>Chordata</taxon>
        <taxon>Craniata</taxon>
        <taxon>Vertebrata</taxon>
        <taxon>Euteleostomi</taxon>
        <taxon>Actinopterygii</taxon>
        <taxon>Neopterygii</taxon>
        <taxon>Teleostei</taxon>
        <taxon>Neoteleostei</taxon>
        <taxon>Acanthomorphata</taxon>
        <taxon>Anabantaria</taxon>
        <taxon>Anabantiformes</taxon>
        <taxon>Anabantoidei</taxon>
        <taxon>Anabantidae</taxon>
        <taxon>Anabas</taxon>
    </lineage>
</organism>
<proteinExistence type="inferred from homology"/>
<dbReference type="RefSeq" id="XP_026219700.1">
    <property type="nucleotide sequence ID" value="XM_026363915.1"/>
</dbReference>
<keyword evidence="9 22" id="KW-0732">Signal</keyword>
<comment type="similarity">
    <text evidence="3">Belongs to the nucleotide pyrophosphatase/phosphodiesterase family.</text>
</comment>
<dbReference type="SUPFAM" id="SSF53649">
    <property type="entry name" value="Alkaline phosphatase-like"/>
    <property type="match status" value="1"/>
</dbReference>
<evidence type="ECO:0000256" key="18">
    <source>
        <dbReference type="ARBA" id="ARBA00031114"/>
    </source>
</evidence>